<evidence type="ECO:0000313" key="2">
    <source>
        <dbReference type="EMBL" id="BAS99943.1"/>
    </source>
</evidence>
<dbReference type="EMBL" id="AP014963">
    <property type="protein sequence ID" value="BAS99943.1"/>
    <property type="molecule type" value="Genomic_DNA"/>
</dbReference>
<accession>A0A0P0X210</accession>
<organism evidence="2 3">
    <name type="scientific">Oryza sativa subsp. japonica</name>
    <name type="common">Rice</name>
    <dbReference type="NCBI Taxonomy" id="39947"/>
    <lineage>
        <taxon>Eukaryota</taxon>
        <taxon>Viridiplantae</taxon>
        <taxon>Streptophyta</taxon>
        <taxon>Embryophyta</taxon>
        <taxon>Tracheophyta</taxon>
        <taxon>Spermatophyta</taxon>
        <taxon>Magnoliopsida</taxon>
        <taxon>Liliopsida</taxon>
        <taxon>Poales</taxon>
        <taxon>Poaceae</taxon>
        <taxon>BOP clade</taxon>
        <taxon>Oryzoideae</taxon>
        <taxon>Oryzeae</taxon>
        <taxon>Oryzinae</taxon>
        <taxon>Oryza</taxon>
        <taxon>Oryza sativa</taxon>
    </lineage>
</organism>
<reference evidence="2 3" key="2">
    <citation type="journal article" date="2013" name="Plant Cell Physiol.">
        <title>Rice Annotation Project Database (RAP-DB): an integrative and interactive database for rice genomics.</title>
        <authorList>
            <person name="Sakai H."/>
            <person name="Lee S.S."/>
            <person name="Tanaka T."/>
            <person name="Numa H."/>
            <person name="Kim J."/>
            <person name="Kawahara Y."/>
            <person name="Wakimoto H."/>
            <person name="Yang C.C."/>
            <person name="Iwamoto M."/>
            <person name="Abe T."/>
            <person name="Yamada Y."/>
            <person name="Muto A."/>
            <person name="Inokuchi H."/>
            <person name="Ikemura T."/>
            <person name="Matsumoto T."/>
            <person name="Sasaki T."/>
            <person name="Itoh T."/>
        </authorList>
    </citation>
    <scope>NUCLEOTIDE SEQUENCE [LARGE SCALE GENOMIC DNA]</scope>
    <source>
        <strain evidence="3">cv. Nipponbare</strain>
    </source>
</reference>
<evidence type="ECO:0000256" key="1">
    <source>
        <dbReference type="SAM" id="MobiDB-lite"/>
    </source>
</evidence>
<gene>
    <name evidence="2" type="ordered locus">Os07g0132901</name>
    <name evidence="2" type="ORF">OSNPB_070132901</name>
</gene>
<name>A0A0P0X210_ORYSJ</name>
<sequence length="106" mass="11472">MVPRNSSCWAMGPTADTEAVQSPRPRPRRRTAVALRSSPTSPPAAAHGCLSFRVAGRRGAAAAINEWAREQAETSHLWGLRRGRTETVVAVGCARNDDPWLNVPLT</sequence>
<feature type="region of interest" description="Disordered" evidence="1">
    <location>
        <begin position="1"/>
        <end position="46"/>
    </location>
</feature>
<protein>
    <submittedName>
        <fullName evidence="2">Os07g0132901 protein</fullName>
    </submittedName>
</protein>
<keyword evidence="3" id="KW-1185">Reference proteome</keyword>
<dbReference type="Proteomes" id="UP000059680">
    <property type="component" value="Chromosome 7"/>
</dbReference>
<proteinExistence type="predicted"/>
<evidence type="ECO:0000313" key="3">
    <source>
        <dbReference type="Proteomes" id="UP000059680"/>
    </source>
</evidence>
<dbReference type="InParanoid" id="A0A0P0X210"/>
<dbReference type="AlphaFoldDB" id="A0A0P0X210"/>
<dbReference type="PaxDb" id="39947-A0A0P0X210"/>
<reference evidence="3" key="1">
    <citation type="journal article" date="2005" name="Nature">
        <title>The map-based sequence of the rice genome.</title>
        <authorList>
            <consortium name="International rice genome sequencing project (IRGSP)"/>
            <person name="Matsumoto T."/>
            <person name="Wu J."/>
            <person name="Kanamori H."/>
            <person name="Katayose Y."/>
            <person name="Fujisawa M."/>
            <person name="Namiki N."/>
            <person name="Mizuno H."/>
            <person name="Yamamoto K."/>
            <person name="Antonio B.A."/>
            <person name="Baba T."/>
            <person name="Sakata K."/>
            <person name="Nagamura Y."/>
            <person name="Aoki H."/>
            <person name="Arikawa K."/>
            <person name="Arita K."/>
            <person name="Bito T."/>
            <person name="Chiden Y."/>
            <person name="Fujitsuka N."/>
            <person name="Fukunaka R."/>
            <person name="Hamada M."/>
            <person name="Harada C."/>
            <person name="Hayashi A."/>
            <person name="Hijishita S."/>
            <person name="Honda M."/>
            <person name="Hosokawa S."/>
            <person name="Ichikawa Y."/>
            <person name="Idonuma A."/>
            <person name="Iijima M."/>
            <person name="Ikeda M."/>
            <person name="Ikeno M."/>
            <person name="Ito K."/>
            <person name="Ito S."/>
            <person name="Ito T."/>
            <person name="Ito Y."/>
            <person name="Ito Y."/>
            <person name="Iwabuchi A."/>
            <person name="Kamiya K."/>
            <person name="Karasawa W."/>
            <person name="Kurita K."/>
            <person name="Katagiri S."/>
            <person name="Kikuta A."/>
            <person name="Kobayashi H."/>
            <person name="Kobayashi N."/>
            <person name="Machita K."/>
            <person name="Maehara T."/>
            <person name="Masukawa M."/>
            <person name="Mizubayashi T."/>
            <person name="Mukai Y."/>
            <person name="Nagasaki H."/>
            <person name="Nagata Y."/>
            <person name="Naito S."/>
            <person name="Nakashima M."/>
            <person name="Nakama Y."/>
            <person name="Nakamichi Y."/>
            <person name="Nakamura M."/>
            <person name="Meguro A."/>
            <person name="Negishi M."/>
            <person name="Ohta I."/>
            <person name="Ohta T."/>
            <person name="Okamoto M."/>
            <person name="Ono N."/>
            <person name="Saji S."/>
            <person name="Sakaguchi M."/>
            <person name="Sakai K."/>
            <person name="Shibata M."/>
            <person name="Shimokawa T."/>
            <person name="Song J."/>
            <person name="Takazaki Y."/>
            <person name="Terasawa K."/>
            <person name="Tsugane M."/>
            <person name="Tsuji K."/>
            <person name="Ueda S."/>
            <person name="Waki K."/>
            <person name="Yamagata H."/>
            <person name="Yamamoto M."/>
            <person name="Yamamoto S."/>
            <person name="Yamane H."/>
            <person name="Yoshiki S."/>
            <person name="Yoshihara R."/>
            <person name="Yukawa K."/>
            <person name="Zhong H."/>
            <person name="Yano M."/>
            <person name="Yuan Q."/>
            <person name="Ouyang S."/>
            <person name="Liu J."/>
            <person name="Jones K.M."/>
            <person name="Gansberger K."/>
            <person name="Moffat K."/>
            <person name="Hill J."/>
            <person name="Bera J."/>
            <person name="Fadrosh D."/>
            <person name="Jin S."/>
            <person name="Johri S."/>
            <person name="Kim M."/>
            <person name="Overton L."/>
            <person name="Reardon M."/>
            <person name="Tsitrin T."/>
            <person name="Vuong H."/>
            <person name="Weaver B."/>
            <person name="Ciecko A."/>
            <person name="Tallon L."/>
            <person name="Jackson J."/>
            <person name="Pai G."/>
            <person name="Aken S.V."/>
            <person name="Utterback T."/>
            <person name="Reidmuller S."/>
            <person name="Feldblyum T."/>
            <person name="Hsiao J."/>
            <person name="Zismann V."/>
            <person name="Iobst S."/>
            <person name="de Vazeille A.R."/>
            <person name="Buell C.R."/>
            <person name="Ying K."/>
            <person name="Li Y."/>
            <person name="Lu T."/>
            <person name="Huang Y."/>
            <person name="Zhao Q."/>
            <person name="Feng Q."/>
            <person name="Zhang L."/>
            <person name="Zhu J."/>
            <person name="Weng Q."/>
            <person name="Mu J."/>
            <person name="Lu Y."/>
            <person name="Fan D."/>
            <person name="Liu Y."/>
            <person name="Guan J."/>
            <person name="Zhang Y."/>
            <person name="Yu S."/>
            <person name="Liu X."/>
            <person name="Zhang Y."/>
            <person name="Hong G."/>
            <person name="Han B."/>
            <person name="Choisne N."/>
            <person name="Demange N."/>
            <person name="Orjeda G."/>
            <person name="Samain S."/>
            <person name="Cattolico L."/>
            <person name="Pelletier E."/>
            <person name="Couloux A."/>
            <person name="Segurens B."/>
            <person name="Wincker P."/>
            <person name="D'Hont A."/>
            <person name="Scarpelli C."/>
            <person name="Weissenbach J."/>
            <person name="Salanoubat M."/>
            <person name="Quetier F."/>
            <person name="Yu Y."/>
            <person name="Kim H.R."/>
            <person name="Rambo T."/>
            <person name="Currie J."/>
            <person name="Collura K."/>
            <person name="Luo M."/>
            <person name="Yang T."/>
            <person name="Ammiraju J.S.S."/>
            <person name="Engler F."/>
            <person name="Soderlund C."/>
            <person name="Wing R.A."/>
            <person name="Palmer L.E."/>
            <person name="de la Bastide M."/>
            <person name="Spiegel L."/>
            <person name="Nascimento L."/>
            <person name="Zutavern T."/>
            <person name="O'Shaughnessy A."/>
            <person name="Dike S."/>
            <person name="Dedhia N."/>
            <person name="Preston R."/>
            <person name="Balija V."/>
            <person name="McCombie W.R."/>
            <person name="Chow T."/>
            <person name="Chen H."/>
            <person name="Chung M."/>
            <person name="Chen C."/>
            <person name="Shaw J."/>
            <person name="Wu H."/>
            <person name="Hsiao K."/>
            <person name="Chao Y."/>
            <person name="Chu M."/>
            <person name="Cheng C."/>
            <person name="Hour A."/>
            <person name="Lee P."/>
            <person name="Lin S."/>
            <person name="Lin Y."/>
            <person name="Liou J."/>
            <person name="Liu S."/>
            <person name="Hsing Y."/>
            <person name="Raghuvanshi S."/>
            <person name="Mohanty A."/>
            <person name="Bharti A.K."/>
            <person name="Gaur A."/>
            <person name="Gupta V."/>
            <person name="Kumar D."/>
            <person name="Ravi V."/>
            <person name="Vij S."/>
            <person name="Kapur A."/>
            <person name="Khurana P."/>
            <person name="Khurana P."/>
            <person name="Khurana J.P."/>
            <person name="Tyagi A.K."/>
            <person name="Gaikwad K."/>
            <person name="Singh A."/>
            <person name="Dalal V."/>
            <person name="Srivastava S."/>
            <person name="Dixit A."/>
            <person name="Pal A.K."/>
            <person name="Ghazi I.A."/>
            <person name="Yadav M."/>
            <person name="Pandit A."/>
            <person name="Bhargava A."/>
            <person name="Sureshbabu K."/>
            <person name="Batra K."/>
            <person name="Sharma T.R."/>
            <person name="Mohapatra T."/>
            <person name="Singh N.K."/>
            <person name="Messing J."/>
            <person name="Nelson A.B."/>
            <person name="Fuks G."/>
            <person name="Kavchok S."/>
            <person name="Keizer G."/>
            <person name="Linton E."/>
            <person name="Llaca V."/>
            <person name="Song R."/>
            <person name="Tanyolac B."/>
            <person name="Young S."/>
            <person name="Ho-Il K."/>
            <person name="Hahn J.H."/>
            <person name="Sangsakoo G."/>
            <person name="Vanavichit A."/>
            <person name="de Mattos Luiz.A.T."/>
            <person name="Zimmer P.D."/>
            <person name="Malone G."/>
            <person name="Dellagostin O."/>
            <person name="de Oliveira A.C."/>
            <person name="Bevan M."/>
            <person name="Bancroft I."/>
            <person name="Minx P."/>
            <person name="Cordum H."/>
            <person name="Wilson R."/>
            <person name="Cheng Z."/>
            <person name="Jin W."/>
            <person name="Jiang J."/>
            <person name="Leong S.A."/>
            <person name="Iwama H."/>
            <person name="Gojobori T."/>
            <person name="Itoh T."/>
            <person name="Niimura Y."/>
            <person name="Fujii Y."/>
            <person name="Habara T."/>
            <person name="Sakai H."/>
            <person name="Sato Y."/>
            <person name="Wilson G."/>
            <person name="Kumar K."/>
            <person name="McCouch S."/>
            <person name="Juretic N."/>
            <person name="Hoen D."/>
            <person name="Wright S."/>
            <person name="Bruskiewich R."/>
            <person name="Bureau T."/>
            <person name="Miyao A."/>
            <person name="Hirochika H."/>
            <person name="Nishikawa T."/>
            <person name="Kadowaki K."/>
            <person name="Sugiura M."/>
            <person name="Burr B."/>
            <person name="Sasaki T."/>
        </authorList>
    </citation>
    <scope>NUCLEOTIDE SEQUENCE [LARGE SCALE GENOMIC DNA]</scope>
    <source>
        <strain evidence="3">cv. Nipponbare</strain>
    </source>
</reference>
<reference evidence="2 3" key="3">
    <citation type="journal article" date="2013" name="Rice">
        <title>Improvement of the Oryza sativa Nipponbare reference genome using next generation sequence and optical map data.</title>
        <authorList>
            <person name="Kawahara Y."/>
            <person name="de la Bastide M."/>
            <person name="Hamilton J.P."/>
            <person name="Kanamori H."/>
            <person name="McCombie W.R."/>
            <person name="Ouyang S."/>
            <person name="Schwartz D.C."/>
            <person name="Tanaka T."/>
            <person name="Wu J."/>
            <person name="Zhou S."/>
            <person name="Childs K.L."/>
            <person name="Davidson R.M."/>
            <person name="Lin H."/>
            <person name="Quesada-Ocampo L."/>
            <person name="Vaillancourt B."/>
            <person name="Sakai H."/>
            <person name="Lee S.S."/>
            <person name="Kim J."/>
            <person name="Numa H."/>
            <person name="Itoh T."/>
            <person name="Buell C.R."/>
            <person name="Matsumoto T."/>
        </authorList>
    </citation>
    <scope>NUCLEOTIDE SEQUENCE [LARGE SCALE GENOMIC DNA]</scope>
    <source>
        <strain evidence="3">cv. Nipponbare</strain>
    </source>
</reference>